<accession>W4MES8</accession>
<dbReference type="AlphaFoldDB" id="W4MES8"/>
<reference evidence="1 2" key="1">
    <citation type="journal article" date="2014" name="Nature">
        <title>An environmental bacterial taxon with a large and distinct metabolic repertoire.</title>
        <authorList>
            <person name="Wilson M.C."/>
            <person name="Mori T."/>
            <person name="Ruckert C."/>
            <person name="Uria A.R."/>
            <person name="Helf M.J."/>
            <person name="Takada K."/>
            <person name="Gernert C."/>
            <person name="Steffens U.A."/>
            <person name="Heycke N."/>
            <person name="Schmitt S."/>
            <person name="Rinke C."/>
            <person name="Helfrich E.J."/>
            <person name="Brachmann A.O."/>
            <person name="Gurgui C."/>
            <person name="Wakimoto T."/>
            <person name="Kracht M."/>
            <person name="Crusemann M."/>
            <person name="Hentschel U."/>
            <person name="Abe I."/>
            <person name="Matsunaga S."/>
            <person name="Kalinowski J."/>
            <person name="Takeyama H."/>
            <person name="Piel J."/>
        </authorList>
    </citation>
    <scope>NUCLEOTIDE SEQUENCE [LARGE SCALE GENOMIC DNA]</scope>
    <source>
        <strain evidence="2">TSY2</strain>
    </source>
</reference>
<evidence type="ECO:0000313" key="2">
    <source>
        <dbReference type="Proteomes" id="UP000019140"/>
    </source>
</evidence>
<organism evidence="1 2">
    <name type="scientific">Candidatus Entotheonella gemina</name>
    <dbReference type="NCBI Taxonomy" id="1429439"/>
    <lineage>
        <taxon>Bacteria</taxon>
        <taxon>Pseudomonadati</taxon>
        <taxon>Nitrospinota/Tectimicrobiota group</taxon>
        <taxon>Candidatus Tectimicrobiota</taxon>
        <taxon>Candidatus Entotheonellia</taxon>
        <taxon>Candidatus Entotheonellales</taxon>
        <taxon>Candidatus Entotheonellaceae</taxon>
        <taxon>Candidatus Entotheonella</taxon>
    </lineage>
</organism>
<dbReference type="SUPFAM" id="SSF69118">
    <property type="entry name" value="AhpD-like"/>
    <property type="match status" value="1"/>
</dbReference>
<dbReference type="Gene3D" id="1.20.1290.10">
    <property type="entry name" value="AhpD-like"/>
    <property type="match status" value="1"/>
</dbReference>
<evidence type="ECO:0000313" key="1">
    <source>
        <dbReference type="EMBL" id="ETX08421.1"/>
    </source>
</evidence>
<proteinExistence type="predicted"/>
<protein>
    <recommendedName>
        <fullName evidence="3">Carboxymuconolactone decarboxylase-like domain-containing protein</fullName>
    </recommendedName>
</protein>
<keyword evidence="2" id="KW-1185">Reference proteome</keyword>
<name>W4MES8_9BACT</name>
<gene>
    <name evidence="1" type="ORF">ETSY2_05500</name>
</gene>
<dbReference type="InterPro" id="IPR029032">
    <property type="entry name" value="AhpD-like"/>
</dbReference>
<dbReference type="Proteomes" id="UP000019140">
    <property type="component" value="Unassembled WGS sequence"/>
</dbReference>
<evidence type="ECO:0008006" key="3">
    <source>
        <dbReference type="Google" id="ProtNLM"/>
    </source>
</evidence>
<dbReference type="EMBL" id="AZHX01000227">
    <property type="protein sequence ID" value="ETX08421.1"/>
    <property type="molecule type" value="Genomic_DNA"/>
</dbReference>
<comment type="caution">
    <text evidence="1">The sequence shown here is derived from an EMBL/GenBank/DDBJ whole genome shotgun (WGS) entry which is preliminary data.</text>
</comment>
<sequence>MTTPRGFIQKADPATLDDGLNQLLSTWSEKAYDDHNMLLTLARRPGMLKAAMGFVRYIYGESGIEPDLMEMVRIKLAWNNQCRH</sequence>
<dbReference type="HOGENOM" id="CLU_2521418_0_0_7"/>